<feature type="non-terminal residue" evidence="1">
    <location>
        <position position="1"/>
    </location>
</feature>
<reference evidence="1 2" key="1">
    <citation type="submission" date="2018-10" db="EMBL/GenBank/DDBJ databases">
        <authorList>
            <person name="Ekblom R."/>
            <person name="Jareborg N."/>
        </authorList>
    </citation>
    <scope>NUCLEOTIDE SEQUENCE [LARGE SCALE GENOMIC DNA]</scope>
    <source>
        <tissue evidence="1">Muscle</tissue>
    </source>
</reference>
<comment type="caution">
    <text evidence="1">The sequence shown here is derived from an EMBL/GenBank/DDBJ whole genome shotgun (WGS) entry which is preliminary data.</text>
</comment>
<evidence type="ECO:0000313" key="2">
    <source>
        <dbReference type="Proteomes" id="UP000269945"/>
    </source>
</evidence>
<dbReference type="Proteomes" id="UP000269945">
    <property type="component" value="Unassembled WGS sequence"/>
</dbReference>
<dbReference type="AlphaFoldDB" id="A0A9X9LVX5"/>
<evidence type="ECO:0000313" key="1">
    <source>
        <dbReference type="EMBL" id="VCW97686.1"/>
    </source>
</evidence>
<organism evidence="1 2">
    <name type="scientific">Gulo gulo</name>
    <name type="common">Wolverine</name>
    <name type="synonym">Gluton</name>
    <dbReference type="NCBI Taxonomy" id="48420"/>
    <lineage>
        <taxon>Eukaryota</taxon>
        <taxon>Metazoa</taxon>
        <taxon>Chordata</taxon>
        <taxon>Craniata</taxon>
        <taxon>Vertebrata</taxon>
        <taxon>Euteleostomi</taxon>
        <taxon>Mammalia</taxon>
        <taxon>Eutheria</taxon>
        <taxon>Laurasiatheria</taxon>
        <taxon>Carnivora</taxon>
        <taxon>Caniformia</taxon>
        <taxon>Musteloidea</taxon>
        <taxon>Mustelidae</taxon>
        <taxon>Guloninae</taxon>
        <taxon>Gulo</taxon>
    </lineage>
</organism>
<accession>A0A9X9LVX5</accession>
<sequence>YPKTSYSQARFRNIKLTFVQHTASLNALPGFYETKYAIQLMDKIY</sequence>
<gene>
    <name evidence="1" type="ORF">BN2614_LOCUS1</name>
</gene>
<proteinExistence type="predicted"/>
<protein>
    <submittedName>
        <fullName evidence="1">Uncharacterized protein</fullName>
    </submittedName>
</protein>
<dbReference type="EMBL" id="CYRY02022697">
    <property type="protein sequence ID" value="VCW97686.1"/>
    <property type="molecule type" value="Genomic_DNA"/>
</dbReference>
<name>A0A9X9LVX5_GULGU</name>
<keyword evidence="2" id="KW-1185">Reference proteome</keyword>